<reference evidence="1" key="1">
    <citation type="submission" date="2020-04" db="EMBL/GenBank/DDBJ databases">
        <authorList>
            <person name="Chiriac C."/>
            <person name="Salcher M."/>
            <person name="Ghai R."/>
            <person name="Kavagutti S V."/>
        </authorList>
    </citation>
    <scope>NUCLEOTIDE SEQUENCE</scope>
</reference>
<gene>
    <name evidence="1" type="ORF">UFOVP849_9</name>
</gene>
<name>A0A6J5PEE7_9CAUD</name>
<dbReference type="EMBL" id="LR796788">
    <property type="protein sequence ID" value="CAB4165994.1"/>
    <property type="molecule type" value="Genomic_DNA"/>
</dbReference>
<sequence>MAKRDQYILVEITQRPSKLHAGDYWSITLYGLEDGQIWEMSVAPNYDNYKTAGWDHIVHHPTPYGVYTGFSPAKKNRKQRYTSDGFPVLNADGMANLIYRCSDRDEALALVAADQDQRTPLPNNMKDLFE</sequence>
<evidence type="ECO:0000313" key="1">
    <source>
        <dbReference type="EMBL" id="CAB4165994.1"/>
    </source>
</evidence>
<accession>A0A6J5PEE7</accession>
<organism evidence="1">
    <name type="scientific">uncultured Caudovirales phage</name>
    <dbReference type="NCBI Taxonomy" id="2100421"/>
    <lineage>
        <taxon>Viruses</taxon>
        <taxon>Duplodnaviria</taxon>
        <taxon>Heunggongvirae</taxon>
        <taxon>Uroviricota</taxon>
        <taxon>Caudoviricetes</taxon>
        <taxon>Peduoviridae</taxon>
        <taxon>Maltschvirus</taxon>
        <taxon>Maltschvirus maltsch</taxon>
    </lineage>
</organism>
<proteinExistence type="predicted"/>
<protein>
    <submittedName>
        <fullName evidence="1">Uncharacterized protein</fullName>
    </submittedName>
</protein>